<dbReference type="RefSeq" id="WP_157354742.1">
    <property type="nucleotide sequence ID" value="NZ_WRPP01000001.1"/>
</dbReference>
<keyword evidence="3" id="KW-1185">Reference proteome</keyword>
<feature type="transmembrane region" description="Helical" evidence="1">
    <location>
        <begin position="83"/>
        <end position="101"/>
    </location>
</feature>
<proteinExistence type="predicted"/>
<dbReference type="AlphaFoldDB" id="A0A7K1UNR0"/>
<feature type="transmembrane region" description="Helical" evidence="1">
    <location>
        <begin position="54"/>
        <end position="71"/>
    </location>
</feature>
<name>A0A7K1UNR0_9NOCA</name>
<evidence type="ECO:0000313" key="2">
    <source>
        <dbReference type="EMBL" id="MVU75980.1"/>
    </source>
</evidence>
<feature type="transmembrane region" description="Helical" evidence="1">
    <location>
        <begin position="217"/>
        <end position="240"/>
    </location>
</feature>
<feature type="transmembrane region" description="Helical" evidence="1">
    <location>
        <begin position="286"/>
        <end position="306"/>
    </location>
</feature>
<feature type="transmembrane region" description="Helical" evidence="1">
    <location>
        <begin position="156"/>
        <end position="175"/>
    </location>
</feature>
<feature type="transmembrane region" description="Helical" evidence="1">
    <location>
        <begin position="19"/>
        <end position="39"/>
    </location>
</feature>
<organism evidence="2 3">
    <name type="scientific">Nocardia terrae</name>
    <dbReference type="NCBI Taxonomy" id="2675851"/>
    <lineage>
        <taxon>Bacteria</taxon>
        <taxon>Bacillati</taxon>
        <taxon>Actinomycetota</taxon>
        <taxon>Actinomycetes</taxon>
        <taxon>Mycobacteriales</taxon>
        <taxon>Nocardiaceae</taxon>
        <taxon>Nocardia</taxon>
    </lineage>
</organism>
<evidence type="ECO:0000256" key="1">
    <source>
        <dbReference type="SAM" id="Phobius"/>
    </source>
</evidence>
<protein>
    <submittedName>
        <fullName evidence="2">Uncharacterized protein</fullName>
    </submittedName>
</protein>
<dbReference type="EMBL" id="WRPP01000001">
    <property type="protein sequence ID" value="MVU75980.1"/>
    <property type="molecule type" value="Genomic_DNA"/>
</dbReference>
<feature type="transmembrane region" description="Helical" evidence="1">
    <location>
        <begin position="252"/>
        <end position="274"/>
    </location>
</feature>
<gene>
    <name evidence="2" type="ORF">GPX89_01830</name>
</gene>
<accession>A0A7K1UNR0</accession>
<keyword evidence="1" id="KW-0472">Membrane</keyword>
<feature type="transmembrane region" description="Helical" evidence="1">
    <location>
        <begin position="121"/>
        <end position="144"/>
    </location>
</feature>
<reference evidence="2 3" key="1">
    <citation type="submission" date="2019-12" db="EMBL/GenBank/DDBJ databases">
        <title>Nocardia sp. nov. ET3-3 isolated from soil.</title>
        <authorList>
            <person name="Kanchanasin P."/>
            <person name="Tanasupawat S."/>
            <person name="Yuki M."/>
            <person name="Kudo T."/>
        </authorList>
    </citation>
    <scope>NUCLEOTIDE SEQUENCE [LARGE SCALE GENOMIC DNA]</scope>
    <source>
        <strain evidence="2 3">ET3-3</strain>
    </source>
</reference>
<dbReference type="Proteomes" id="UP000466794">
    <property type="component" value="Unassembled WGS sequence"/>
</dbReference>
<evidence type="ECO:0000313" key="3">
    <source>
        <dbReference type="Proteomes" id="UP000466794"/>
    </source>
</evidence>
<sequence length="308" mass="32743">MSVDAVVPVSLRSRWYPPLVWLAAAMLALLVFSAGGMVFDHRVITGLPAWDKPAKFALSVMIYAVTWAWLIPQLPRGSRVARWAGTTAAAMLGIEMAAIVVQVVRGTTSHFNVSTPFDSAIWYLMGSSIAVVWVATLVMGVVLFGNRGPDRARDLGIRYGTVLALIGMALGFLMVGPKAGQFARPRTIVGAHTVGLPDGGPGLPLLGWSTAGGDLRIPHFVGMHALQLIPLAVIALELLSHRVPRLRDPGRRATLVTVLAATYAAVLAVVTWQALRGESVIHPRALTLTSLAVIAAATAGATTWAVRR</sequence>
<keyword evidence="1" id="KW-1133">Transmembrane helix</keyword>
<comment type="caution">
    <text evidence="2">The sequence shown here is derived from an EMBL/GenBank/DDBJ whole genome shotgun (WGS) entry which is preliminary data.</text>
</comment>
<keyword evidence="1" id="KW-0812">Transmembrane</keyword>